<protein>
    <submittedName>
        <fullName evidence="1">Uncharacterized protein</fullName>
    </submittedName>
</protein>
<organism evidence="1 2">
    <name type="scientific">Chlamydia ibidis 10-1398/6</name>
    <dbReference type="NCBI Taxonomy" id="1046581"/>
    <lineage>
        <taxon>Bacteria</taxon>
        <taxon>Pseudomonadati</taxon>
        <taxon>Chlamydiota</taxon>
        <taxon>Chlamydiia</taxon>
        <taxon>Chlamydiales</taxon>
        <taxon>Chlamydiaceae</taxon>
        <taxon>Chlamydia/Chlamydophila group</taxon>
        <taxon>Chlamydia</taxon>
    </lineage>
</organism>
<name>A0ABP2XEU5_9CHLA</name>
<keyword evidence="2" id="KW-1185">Reference proteome</keyword>
<proteinExistence type="predicted"/>
<comment type="caution">
    <text evidence="1">The sequence shown here is derived from an EMBL/GenBank/DDBJ whole genome shotgun (WGS) entry which is preliminary data.</text>
</comment>
<reference evidence="1 2" key="1">
    <citation type="submission" date="2013-07" db="EMBL/GenBank/DDBJ databases">
        <title>Isolation of a new Chlamydia species from the feral Sacred Ibis (Threskiornis aethiopicus): Chlamydia ibidis.</title>
        <authorList>
            <person name="Vorimore F."/>
            <person name="Hsia R.-C."/>
            <person name="Huot-Creasy H."/>
            <person name="Bastian S."/>
            <person name="Deruyter L."/>
            <person name="Passet A."/>
            <person name="Sachse K."/>
            <person name="Bavoil P."/>
            <person name="Myers G."/>
            <person name="Laroucau K."/>
        </authorList>
    </citation>
    <scope>NUCLEOTIDE SEQUENCE [LARGE SCALE GENOMIC DNA]</scope>
    <source>
        <strain evidence="1 2">10-1398/6</strain>
    </source>
</reference>
<dbReference type="Proteomes" id="UP000016064">
    <property type="component" value="Unassembled WGS sequence"/>
</dbReference>
<gene>
    <name evidence="1" type="ORF">H359_0357</name>
</gene>
<dbReference type="EMBL" id="APJW01000001">
    <property type="protein sequence ID" value="EQM63012.1"/>
    <property type="molecule type" value="Genomic_DNA"/>
</dbReference>
<sequence>MLLKDSMELKDPYVIDKKEVLSFFKNVALSKTQARIES</sequence>
<evidence type="ECO:0000313" key="1">
    <source>
        <dbReference type="EMBL" id="EQM63012.1"/>
    </source>
</evidence>
<accession>A0ABP2XEU5</accession>
<evidence type="ECO:0000313" key="2">
    <source>
        <dbReference type="Proteomes" id="UP000016064"/>
    </source>
</evidence>